<dbReference type="EMBL" id="WHWB01033965">
    <property type="protein sequence ID" value="KAJ7415285.1"/>
    <property type="molecule type" value="Genomic_DNA"/>
</dbReference>
<accession>A0ABQ9DAQ5</accession>
<evidence type="ECO:0000313" key="1">
    <source>
        <dbReference type="EMBL" id="KAJ7415285.1"/>
    </source>
</evidence>
<protein>
    <submittedName>
        <fullName evidence="1">Uncharacterized protein</fullName>
    </submittedName>
</protein>
<dbReference type="Proteomes" id="UP001145742">
    <property type="component" value="Unassembled WGS sequence"/>
</dbReference>
<keyword evidence="2" id="KW-1185">Reference proteome</keyword>
<gene>
    <name evidence="1" type="ORF">WISP_78948</name>
</gene>
<name>A0ABQ9DAQ5_9PASS</name>
<comment type="caution">
    <text evidence="1">The sequence shown here is derived from an EMBL/GenBank/DDBJ whole genome shotgun (WGS) entry which is preliminary data.</text>
</comment>
<reference evidence="1" key="1">
    <citation type="submission" date="2019-10" db="EMBL/GenBank/DDBJ databases">
        <authorList>
            <person name="Soares A.E.R."/>
            <person name="Aleixo A."/>
            <person name="Schneider P."/>
            <person name="Miyaki C.Y."/>
            <person name="Schneider M.P."/>
            <person name="Mello C."/>
            <person name="Vasconcelos A.T.R."/>
        </authorList>
    </citation>
    <scope>NUCLEOTIDE SEQUENCE</scope>
    <source>
        <tissue evidence="1">Muscle</tissue>
    </source>
</reference>
<proteinExistence type="predicted"/>
<sequence length="100" mass="11548">MRKNNSMHQDKQEADLLESSSAEKDLGVLMDNKLSMRQQCALVDKKANGILRYIRKSIASRSRELILPLYSALVWLHLECCVQFSGPHYKRDTELLGWVQ</sequence>
<dbReference type="PANTHER" id="PTHR33332">
    <property type="entry name" value="REVERSE TRANSCRIPTASE DOMAIN-CONTAINING PROTEIN"/>
    <property type="match status" value="1"/>
</dbReference>
<organism evidence="1 2">
    <name type="scientific">Willisornis vidua</name>
    <name type="common">Xingu scale-backed antbird</name>
    <dbReference type="NCBI Taxonomy" id="1566151"/>
    <lineage>
        <taxon>Eukaryota</taxon>
        <taxon>Metazoa</taxon>
        <taxon>Chordata</taxon>
        <taxon>Craniata</taxon>
        <taxon>Vertebrata</taxon>
        <taxon>Euteleostomi</taxon>
        <taxon>Archelosauria</taxon>
        <taxon>Archosauria</taxon>
        <taxon>Dinosauria</taxon>
        <taxon>Saurischia</taxon>
        <taxon>Theropoda</taxon>
        <taxon>Coelurosauria</taxon>
        <taxon>Aves</taxon>
        <taxon>Neognathae</taxon>
        <taxon>Neoaves</taxon>
        <taxon>Telluraves</taxon>
        <taxon>Australaves</taxon>
        <taxon>Passeriformes</taxon>
        <taxon>Thamnophilidae</taxon>
        <taxon>Willisornis</taxon>
    </lineage>
</organism>
<evidence type="ECO:0000313" key="2">
    <source>
        <dbReference type="Proteomes" id="UP001145742"/>
    </source>
</evidence>